<sequence length="269" mass="30035">MEGTRTLAQMTFLFLPFVRNLALAIVVIIVGLVVIKWVTGKFKTYIEKSPLDNTLKPFSISLVNATLKVLLAVSIIKIIGIDTTSFVAILAAAGFAVGLAFQGSLANFAGGVLLLTIRPFKVGDYIETSGYGGTVEAIQILYTELITVDNKVIYIPNGNLANTSIVNYSVKDTRRVDFKFTAGYNDDQDKVISLLEEIMDNHAQIFKEPKPFVRMSEHADSALVFTVRVWTKAEDYWTVYFDIIETVKRKFDEEGISIPYPQMDVHFNQ</sequence>
<evidence type="ECO:0000256" key="6">
    <source>
        <dbReference type="ARBA" id="ARBA00023136"/>
    </source>
</evidence>
<dbReference type="Pfam" id="PF21088">
    <property type="entry name" value="MS_channel_1st"/>
    <property type="match status" value="1"/>
</dbReference>
<keyword evidence="6 7" id="KW-0472">Membrane</keyword>
<reference evidence="11 12" key="1">
    <citation type="submission" date="2017-04" db="EMBL/GenBank/DDBJ databases">
        <authorList>
            <person name="Afonso C.L."/>
            <person name="Miller P.J."/>
            <person name="Scott M.A."/>
            <person name="Spackman E."/>
            <person name="Goraichik I."/>
            <person name="Dimitrov K.M."/>
            <person name="Suarez D.L."/>
            <person name="Swayne D.E."/>
        </authorList>
    </citation>
    <scope>NUCLEOTIDE SEQUENCE [LARGE SCALE GENOMIC DNA]</scope>
    <source>
        <strain evidence="11 12">DSM 11270</strain>
    </source>
</reference>
<dbReference type="InterPro" id="IPR023408">
    <property type="entry name" value="MscS_beta-dom_sf"/>
</dbReference>
<feature type="transmembrane region" description="Helical" evidence="7">
    <location>
        <begin position="20"/>
        <end position="39"/>
    </location>
</feature>
<keyword evidence="5 7" id="KW-1133">Transmembrane helix</keyword>
<evidence type="ECO:0000256" key="4">
    <source>
        <dbReference type="ARBA" id="ARBA00022692"/>
    </source>
</evidence>
<dbReference type="Proteomes" id="UP000192731">
    <property type="component" value="Unassembled WGS sequence"/>
</dbReference>
<comment type="subcellular location">
    <subcellularLocation>
        <location evidence="1">Cell membrane</location>
        <topology evidence="1">Multi-pass membrane protein</topology>
    </subcellularLocation>
</comment>
<dbReference type="Gene3D" id="1.10.287.1260">
    <property type="match status" value="1"/>
</dbReference>
<evidence type="ECO:0000256" key="7">
    <source>
        <dbReference type="SAM" id="Phobius"/>
    </source>
</evidence>
<evidence type="ECO:0000259" key="8">
    <source>
        <dbReference type="Pfam" id="PF00924"/>
    </source>
</evidence>
<evidence type="ECO:0000313" key="12">
    <source>
        <dbReference type="Proteomes" id="UP000192731"/>
    </source>
</evidence>
<evidence type="ECO:0000259" key="9">
    <source>
        <dbReference type="Pfam" id="PF21082"/>
    </source>
</evidence>
<protein>
    <submittedName>
        <fullName evidence="11">Small conductance mechanosensitive channel</fullName>
    </submittedName>
</protein>
<name>A0A1W1UF56_DESTI</name>
<dbReference type="GO" id="GO:0008381">
    <property type="term" value="F:mechanosensitive monoatomic ion channel activity"/>
    <property type="evidence" value="ECO:0007669"/>
    <property type="project" value="InterPro"/>
</dbReference>
<dbReference type="PANTHER" id="PTHR30221:SF1">
    <property type="entry name" value="SMALL-CONDUCTANCE MECHANOSENSITIVE CHANNEL"/>
    <property type="match status" value="1"/>
</dbReference>
<dbReference type="PANTHER" id="PTHR30221">
    <property type="entry name" value="SMALL-CONDUCTANCE MECHANOSENSITIVE CHANNEL"/>
    <property type="match status" value="1"/>
</dbReference>
<keyword evidence="3" id="KW-1003">Cell membrane</keyword>
<dbReference type="SUPFAM" id="SSF82689">
    <property type="entry name" value="Mechanosensitive channel protein MscS (YggB), C-terminal domain"/>
    <property type="match status" value="1"/>
</dbReference>
<dbReference type="InterPro" id="IPR045275">
    <property type="entry name" value="MscS_archaea/bacteria_type"/>
</dbReference>
<dbReference type="STRING" id="656914.SAMN00017405_0758"/>
<dbReference type="PROSITE" id="PS01246">
    <property type="entry name" value="UPF0003"/>
    <property type="match status" value="1"/>
</dbReference>
<dbReference type="EMBL" id="FWWT01000005">
    <property type="protein sequence ID" value="SMB79441.1"/>
    <property type="molecule type" value="Genomic_DNA"/>
</dbReference>
<feature type="transmembrane region" description="Helical" evidence="7">
    <location>
        <begin position="86"/>
        <end position="115"/>
    </location>
</feature>
<gene>
    <name evidence="11" type="ORF">SAMN00017405_0758</name>
</gene>
<dbReference type="SUPFAM" id="SSF50182">
    <property type="entry name" value="Sm-like ribonucleoproteins"/>
    <property type="match status" value="1"/>
</dbReference>
<dbReference type="InterPro" id="IPR011014">
    <property type="entry name" value="MscS_channel_TM-2"/>
</dbReference>
<proteinExistence type="inferred from homology"/>
<evidence type="ECO:0000256" key="3">
    <source>
        <dbReference type="ARBA" id="ARBA00022475"/>
    </source>
</evidence>
<dbReference type="InterPro" id="IPR011066">
    <property type="entry name" value="MscS_channel_C_sf"/>
</dbReference>
<dbReference type="Gene3D" id="3.30.70.100">
    <property type="match status" value="1"/>
</dbReference>
<dbReference type="GO" id="GO:0005886">
    <property type="term" value="C:plasma membrane"/>
    <property type="evidence" value="ECO:0007669"/>
    <property type="project" value="UniProtKB-SubCell"/>
</dbReference>
<organism evidence="11 12">
    <name type="scientific">Desulfonispora thiosulfatigenes DSM 11270</name>
    <dbReference type="NCBI Taxonomy" id="656914"/>
    <lineage>
        <taxon>Bacteria</taxon>
        <taxon>Bacillati</taxon>
        <taxon>Bacillota</taxon>
        <taxon>Clostridia</taxon>
        <taxon>Eubacteriales</taxon>
        <taxon>Peptococcaceae</taxon>
        <taxon>Desulfonispora</taxon>
    </lineage>
</organism>
<dbReference type="SUPFAM" id="SSF82861">
    <property type="entry name" value="Mechanosensitive channel protein MscS (YggB), transmembrane region"/>
    <property type="match status" value="1"/>
</dbReference>
<feature type="domain" description="Mechanosensitive ion channel transmembrane helices 2/3" evidence="10">
    <location>
        <begin position="69"/>
        <end position="102"/>
    </location>
</feature>
<evidence type="ECO:0000256" key="1">
    <source>
        <dbReference type="ARBA" id="ARBA00004651"/>
    </source>
</evidence>
<dbReference type="InterPro" id="IPR006686">
    <property type="entry name" value="MscS_channel_CS"/>
</dbReference>
<evidence type="ECO:0000256" key="5">
    <source>
        <dbReference type="ARBA" id="ARBA00022989"/>
    </source>
</evidence>
<keyword evidence="12" id="KW-1185">Reference proteome</keyword>
<keyword evidence="4 7" id="KW-0812">Transmembrane</keyword>
<feature type="domain" description="Mechanosensitive ion channel MscS C-terminal" evidence="9">
    <location>
        <begin position="177"/>
        <end position="258"/>
    </location>
</feature>
<dbReference type="RefSeq" id="WP_242941892.1">
    <property type="nucleotide sequence ID" value="NZ_FWWT01000005.1"/>
</dbReference>
<comment type="similarity">
    <text evidence="2">Belongs to the MscS (TC 1.A.23) family.</text>
</comment>
<dbReference type="InterPro" id="IPR049142">
    <property type="entry name" value="MS_channel_1st"/>
</dbReference>
<dbReference type="AlphaFoldDB" id="A0A1W1UF56"/>
<feature type="transmembrane region" description="Helical" evidence="7">
    <location>
        <begin position="60"/>
        <end position="80"/>
    </location>
</feature>
<evidence type="ECO:0000256" key="2">
    <source>
        <dbReference type="ARBA" id="ARBA00008017"/>
    </source>
</evidence>
<dbReference type="Gene3D" id="2.30.30.60">
    <property type="match status" value="1"/>
</dbReference>
<evidence type="ECO:0000259" key="10">
    <source>
        <dbReference type="Pfam" id="PF21088"/>
    </source>
</evidence>
<dbReference type="InterPro" id="IPR006685">
    <property type="entry name" value="MscS_channel_2nd"/>
</dbReference>
<evidence type="ECO:0000313" key="11">
    <source>
        <dbReference type="EMBL" id="SMB79441.1"/>
    </source>
</evidence>
<accession>A0A1W1UF56</accession>
<dbReference type="InterPro" id="IPR010920">
    <property type="entry name" value="LSM_dom_sf"/>
</dbReference>
<dbReference type="InterPro" id="IPR049278">
    <property type="entry name" value="MS_channel_C"/>
</dbReference>
<dbReference type="Pfam" id="PF00924">
    <property type="entry name" value="MS_channel_2nd"/>
    <property type="match status" value="1"/>
</dbReference>
<dbReference type="Pfam" id="PF21082">
    <property type="entry name" value="MS_channel_3rd"/>
    <property type="match status" value="1"/>
</dbReference>
<feature type="domain" description="Mechanosensitive ion channel MscS" evidence="8">
    <location>
        <begin position="104"/>
        <end position="169"/>
    </location>
</feature>